<comment type="catalytic activity">
    <reaction evidence="5 6">
        <text>N(1)-(5-phospho-beta-D-ribosyl)glycinamide + (6R)-10-formyltetrahydrofolate = N(2)-formyl-N(1)-(5-phospho-beta-D-ribosyl)glycinamide + (6S)-5,6,7,8-tetrahydrofolate + H(+)</text>
        <dbReference type="Rhea" id="RHEA:15053"/>
        <dbReference type="ChEBI" id="CHEBI:15378"/>
        <dbReference type="ChEBI" id="CHEBI:57453"/>
        <dbReference type="ChEBI" id="CHEBI:143788"/>
        <dbReference type="ChEBI" id="CHEBI:147286"/>
        <dbReference type="ChEBI" id="CHEBI:195366"/>
        <dbReference type="EC" id="2.1.2.2"/>
    </reaction>
</comment>
<dbReference type="RefSeq" id="WP_010938037.1">
    <property type="nucleotide sequence ID" value="NC_008751.1"/>
</dbReference>
<feature type="binding site" evidence="6">
    <location>
        <position position="65"/>
    </location>
    <ligand>
        <name>(6R)-10-formyltetrahydrofolate</name>
        <dbReference type="ChEBI" id="CHEBI:195366"/>
    </ligand>
</feature>
<evidence type="ECO:0000256" key="6">
    <source>
        <dbReference type="HAMAP-Rule" id="MF_01930"/>
    </source>
</evidence>
<dbReference type="AlphaFoldDB" id="A0A0H3ABY6"/>
<reference evidence="9" key="1">
    <citation type="journal article" date="2009" name="Environ. Microbiol.">
        <title>Contribution of mobile genetic elements to Desulfovibrio vulgaris genome plasticity.</title>
        <authorList>
            <person name="Walker C.B."/>
            <person name="Stolyar S."/>
            <person name="Chivian D."/>
            <person name="Pinel N."/>
            <person name="Gabster J.A."/>
            <person name="Dehal P.S."/>
            <person name="He Z."/>
            <person name="Yang Z.K."/>
            <person name="Yen H.C."/>
            <person name="Zhou J."/>
            <person name="Wall J.D."/>
            <person name="Hazen T.C."/>
            <person name="Arkin A.P."/>
            <person name="Stahl D.A."/>
        </authorList>
    </citation>
    <scope>NUCLEOTIDE SEQUENCE [LARGE SCALE GENOMIC DNA]</scope>
    <source>
        <strain evidence="9">DP4</strain>
    </source>
</reference>
<proteinExistence type="inferred from homology"/>
<feature type="binding site" evidence="6">
    <location>
        <begin position="12"/>
        <end position="14"/>
    </location>
    <ligand>
        <name>N(1)-(5-phospho-beta-D-ribosyl)glycinamide</name>
        <dbReference type="ChEBI" id="CHEBI:143788"/>
    </ligand>
</feature>
<feature type="site" description="Raises pKa of active site His" evidence="6">
    <location>
        <position position="145"/>
    </location>
</feature>
<dbReference type="PANTHER" id="PTHR43369">
    <property type="entry name" value="PHOSPHORIBOSYLGLYCINAMIDE FORMYLTRANSFERASE"/>
    <property type="match status" value="1"/>
</dbReference>
<dbReference type="KEGG" id="dvl:Dvul_2234"/>
<protein>
    <recommendedName>
        <fullName evidence="6">Phosphoribosylglycinamide formyltransferase</fullName>
        <ecNumber evidence="6">2.1.2.2</ecNumber>
    </recommendedName>
    <alternativeName>
        <fullName evidence="6">5'-phosphoribosylglycinamide transformylase</fullName>
    </alternativeName>
    <alternativeName>
        <fullName evidence="6">GAR transformylase</fullName>
        <shortName evidence="6">GART</shortName>
    </alternativeName>
</protein>
<dbReference type="EMBL" id="CP000527">
    <property type="protein sequence ID" value="ABM29250.1"/>
    <property type="molecule type" value="Genomic_DNA"/>
</dbReference>
<dbReference type="CDD" id="cd08645">
    <property type="entry name" value="FMT_core_GART"/>
    <property type="match status" value="1"/>
</dbReference>
<dbReference type="Pfam" id="PF00551">
    <property type="entry name" value="Formyl_trans_N"/>
    <property type="match status" value="1"/>
</dbReference>
<evidence type="ECO:0000256" key="3">
    <source>
        <dbReference type="ARBA" id="ARBA00022755"/>
    </source>
</evidence>
<comment type="function">
    <text evidence="6">Catalyzes the transfer of a formyl group from 10-formyltetrahydrofolate to 5-phospho-ribosyl-glycinamide (GAR), producing 5-phospho-ribosyl-N-formylglycinamide (FGAR) and tetrahydrofolate.</text>
</comment>
<evidence type="ECO:0000256" key="2">
    <source>
        <dbReference type="ARBA" id="ARBA00022679"/>
    </source>
</evidence>
<dbReference type="UniPathway" id="UPA00074">
    <property type="reaction ID" value="UER00126"/>
</dbReference>
<gene>
    <name evidence="6" type="primary">purN</name>
    <name evidence="8" type="ordered locus">Dvul_2234</name>
</gene>
<dbReference type="Gene3D" id="3.40.50.170">
    <property type="entry name" value="Formyl transferase, N-terminal domain"/>
    <property type="match status" value="1"/>
</dbReference>
<dbReference type="Proteomes" id="UP000009173">
    <property type="component" value="Chromosome"/>
</dbReference>
<accession>A0A0H3ABY6</accession>
<dbReference type="HOGENOM" id="CLU_038395_1_1_7"/>
<feature type="binding site" evidence="6">
    <location>
        <position position="107"/>
    </location>
    <ligand>
        <name>(6R)-10-formyltetrahydrofolate</name>
        <dbReference type="ChEBI" id="CHEBI:195366"/>
    </ligand>
</feature>
<dbReference type="GO" id="GO:0006189">
    <property type="term" value="P:'de novo' IMP biosynthetic process"/>
    <property type="evidence" value="ECO:0007669"/>
    <property type="project" value="UniProtKB-UniRule"/>
</dbReference>
<dbReference type="GO" id="GO:0004644">
    <property type="term" value="F:phosphoribosylglycinamide formyltransferase activity"/>
    <property type="evidence" value="ECO:0007669"/>
    <property type="project" value="UniProtKB-UniRule"/>
</dbReference>
<dbReference type="FunFam" id="3.40.50.170:FF:000007">
    <property type="entry name" value="Phosphoribosylglycinamide formyltransferase"/>
    <property type="match status" value="1"/>
</dbReference>
<dbReference type="PROSITE" id="PS00373">
    <property type="entry name" value="GART"/>
    <property type="match status" value="1"/>
</dbReference>
<dbReference type="InterPro" id="IPR002376">
    <property type="entry name" value="Formyl_transf_N"/>
</dbReference>
<evidence type="ECO:0000256" key="4">
    <source>
        <dbReference type="ARBA" id="ARBA00038440"/>
    </source>
</evidence>
<evidence type="ECO:0000256" key="5">
    <source>
        <dbReference type="ARBA" id="ARBA00047664"/>
    </source>
</evidence>
<organism evidence="8 9">
    <name type="scientific">Nitratidesulfovibrio vulgaris (strain DP4)</name>
    <name type="common">Desulfovibrio vulgaris</name>
    <dbReference type="NCBI Taxonomy" id="391774"/>
    <lineage>
        <taxon>Bacteria</taxon>
        <taxon>Pseudomonadati</taxon>
        <taxon>Thermodesulfobacteriota</taxon>
        <taxon>Desulfovibrionia</taxon>
        <taxon>Desulfovibrionales</taxon>
        <taxon>Desulfovibrionaceae</taxon>
        <taxon>Nitratidesulfovibrio</taxon>
    </lineage>
</organism>
<name>A0A0H3ABY6_NITV4</name>
<dbReference type="EC" id="2.1.2.2" evidence="6"/>
<feature type="active site" description="Proton donor" evidence="6">
    <location>
        <position position="109"/>
    </location>
</feature>
<dbReference type="InterPro" id="IPR001555">
    <property type="entry name" value="GART_AS"/>
</dbReference>
<comment type="similarity">
    <text evidence="4 6">Belongs to the GART family.</text>
</comment>
<feature type="binding site" evidence="6">
    <location>
        <begin position="90"/>
        <end position="93"/>
    </location>
    <ligand>
        <name>(6R)-10-formyltetrahydrofolate</name>
        <dbReference type="ChEBI" id="CHEBI:195366"/>
    </ligand>
</feature>
<dbReference type="HAMAP" id="MF_01930">
    <property type="entry name" value="PurN"/>
    <property type="match status" value="1"/>
</dbReference>
<evidence type="ECO:0000256" key="1">
    <source>
        <dbReference type="ARBA" id="ARBA00005054"/>
    </source>
</evidence>
<feature type="domain" description="Formyl transferase N-terminal" evidence="7">
    <location>
        <begin position="3"/>
        <end position="182"/>
    </location>
</feature>
<evidence type="ECO:0000313" key="8">
    <source>
        <dbReference type="EMBL" id="ABM29250.1"/>
    </source>
</evidence>
<dbReference type="GO" id="GO:0005829">
    <property type="term" value="C:cytosol"/>
    <property type="evidence" value="ECO:0007669"/>
    <property type="project" value="TreeGrafter"/>
</dbReference>
<dbReference type="InterPro" id="IPR036477">
    <property type="entry name" value="Formyl_transf_N_sf"/>
</dbReference>
<dbReference type="SMR" id="A0A0H3ABY6"/>
<evidence type="ECO:0000259" key="7">
    <source>
        <dbReference type="Pfam" id="PF00551"/>
    </source>
</evidence>
<keyword evidence="3 6" id="KW-0658">Purine biosynthesis</keyword>
<dbReference type="PANTHER" id="PTHR43369:SF2">
    <property type="entry name" value="PHOSPHORIBOSYLGLYCINAMIDE FORMYLTRANSFERASE"/>
    <property type="match status" value="1"/>
</dbReference>
<dbReference type="InterPro" id="IPR004607">
    <property type="entry name" value="GART"/>
</dbReference>
<dbReference type="NCBIfam" id="TIGR00639">
    <property type="entry name" value="PurN"/>
    <property type="match status" value="1"/>
</dbReference>
<comment type="pathway">
    <text evidence="1 6">Purine metabolism; IMP biosynthesis via de novo pathway; N(2)-formyl-N(1)-(5-phospho-D-ribosyl)glycinamide from N(1)-(5-phospho-D-ribosyl)glycinamide (10-formyl THF route): step 1/1.</text>
</comment>
<evidence type="ECO:0000313" key="9">
    <source>
        <dbReference type="Proteomes" id="UP000009173"/>
    </source>
</evidence>
<sequence length="225" mass="23363">MLRIAVLASGNGSNLQAILDRIASGALDAEVGVVISNKPQARALERARSAGVPSLALDPAAYADRESYDAALVEAIRAAGAQCVVLAGYMRLLTPVFLAAFPGAVINIHPSLLPSFPGLRGAGDALDYGVRLAGCTVHFVNEEMDGGAVIVQAAVPVTPGEPLDDLKARIHAMEHRIYPQALQWLAQGRLRVEGRCVHVAPPDSGVVPAAAGGAWLVSPPLEPGF</sequence>
<keyword evidence="2 6" id="KW-0808">Transferase</keyword>
<dbReference type="SUPFAM" id="SSF53328">
    <property type="entry name" value="Formyltransferase"/>
    <property type="match status" value="1"/>
</dbReference>